<dbReference type="PANTHER" id="PTHR11271">
    <property type="entry name" value="GUANINE DEAMINASE"/>
    <property type="match status" value="1"/>
</dbReference>
<evidence type="ECO:0000259" key="5">
    <source>
        <dbReference type="Pfam" id="PF01979"/>
    </source>
</evidence>
<dbReference type="EMBL" id="NJEU01000803">
    <property type="protein sequence ID" value="PHH70396.1"/>
    <property type="molecule type" value="Genomic_DNA"/>
</dbReference>
<feature type="domain" description="Amidohydrolase-related" evidence="5">
    <location>
        <begin position="83"/>
        <end position="228"/>
    </location>
</feature>
<evidence type="ECO:0000256" key="2">
    <source>
        <dbReference type="ARBA" id="ARBA00022723"/>
    </source>
</evidence>
<dbReference type="InterPro" id="IPR032466">
    <property type="entry name" value="Metal_Hydrolase"/>
</dbReference>
<dbReference type="Proteomes" id="UP000224854">
    <property type="component" value="Unassembled WGS sequence"/>
</dbReference>
<reference evidence="6 7" key="1">
    <citation type="submission" date="2017-06" db="EMBL/GenBank/DDBJ databases">
        <title>Ant-infecting Ophiocordyceps genomes reveal a high diversity of potential behavioral manipulation genes and a possible major role for enterotoxins.</title>
        <authorList>
            <person name="De Bekker C."/>
            <person name="Evans H.C."/>
            <person name="Brachmann A."/>
            <person name="Hughes D.P."/>
        </authorList>
    </citation>
    <scope>NUCLEOTIDE SEQUENCE [LARGE SCALE GENOMIC DNA]</scope>
    <source>
        <strain evidence="6 7">1348a</strain>
    </source>
</reference>
<evidence type="ECO:0000256" key="4">
    <source>
        <dbReference type="ARBA" id="ARBA00022833"/>
    </source>
</evidence>
<comment type="caution">
    <text evidence="6">The sequence shown here is derived from an EMBL/GenBank/DDBJ whole genome shotgun (WGS) entry which is preliminary data.</text>
</comment>
<evidence type="ECO:0000313" key="6">
    <source>
        <dbReference type="EMBL" id="PHH70396.1"/>
    </source>
</evidence>
<evidence type="ECO:0000256" key="3">
    <source>
        <dbReference type="ARBA" id="ARBA00022801"/>
    </source>
</evidence>
<proteinExistence type="predicted"/>
<sequence length="241" mass="26186">MEAAQRQRQLLLGTFVHTTAERQLEIMDETAIAVDESGRIAGILQAQEGQDAQSAGQQLVSELGWGGGEKVAECSSGPLGFFFPGFIDTHVHAAQYANVGLFGKTTLLEWLERYTFPLEASLSNVAKARRMWGACVGRTLAHGTTTAAYYAVIDVAATNALVDECFARGQRALVGRVCMDGHEVNPEWYRDETAAEAVAATEKTVEHARRVDEAGELVEAVVTPRFAPRRRTRRCTTGPGC</sequence>
<protein>
    <recommendedName>
        <fullName evidence="5">Amidohydrolase-related domain-containing protein</fullName>
    </recommendedName>
</protein>
<keyword evidence="4" id="KW-0862">Zinc</keyword>
<dbReference type="SUPFAM" id="SSF51556">
    <property type="entry name" value="Metallo-dependent hydrolases"/>
    <property type="match status" value="1"/>
</dbReference>
<accession>A0A2C5YRN5</accession>
<dbReference type="Gene3D" id="3.20.20.140">
    <property type="entry name" value="Metal-dependent hydrolases"/>
    <property type="match status" value="1"/>
</dbReference>
<dbReference type="GO" id="GO:0005829">
    <property type="term" value="C:cytosol"/>
    <property type="evidence" value="ECO:0007669"/>
    <property type="project" value="TreeGrafter"/>
</dbReference>
<dbReference type="GO" id="GO:0008270">
    <property type="term" value="F:zinc ion binding"/>
    <property type="evidence" value="ECO:0007669"/>
    <property type="project" value="TreeGrafter"/>
</dbReference>
<dbReference type="GO" id="GO:0008892">
    <property type="term" value="F:guanine deaminase activity"/>
    <property type="evidence" value="ECO:0007669"/>
    <property type="project" value="TreeGrafter"/>
</dbReference>
<keyword evidence="3" id="KW-0378">Hydrolase</keyword>
<dbReference type="Pfam" id="PF01979">
    <property type="entry name" value="Amidohydro_1"/>
    <property type="match status" value="1"/>
</dbReference>
<comment type="cofactor">
    <cofactor evidence="1">
        <name>Zn(2+)</name>
        <dbReference type="ChEBI" id="CHEBI:29105"/>
    </cofactor>
</comment>
<evidence type="ECO:0000313" key="7">
    <source>
        <dbReference type="Proteomes" id="UP000224854"/>
    </source>
</evidence>
<evidence type="ECO:0000256" key="1">
    <source>
        <dbReference type="ARBA" id="ARBA00001947"/>
    </source>
</evidence>
<dbReference type="AlphaFoldDB" id="A0A2C5YRN5"/>
<keyword evidence="7" id="KW-1185">Reference proteome</keyword>
<gene>
    <name evidence="6" type="ORF">CDD82_7161</name>
</gene>
<dbReference type="PANTHER" id="PTHR11271:SF6">
    <property type="entry name" value="GUANINE DEAMINASE"/>
    <property type="match status" value="1"/>
</dbReference>
<keyword evidence="2" id="KW-0479">Metal-binding</keyword>
<dbReference type="OrthoDB" id="194468at2759"/>
<dbReference type="GO" id="GO:0046098">
    <property type="term" value="P:guanine metabolic process"/>
    <property type="evidence" value="ECO:0007669"/>
    <property type="project" value="TreeGrafter"/>
</dbReference>
<dbReference type="InterPro" id="IPR006680">
    <property type="entry name" value="Amidohydro-rel"/>
</dbReference>
<dbReference type="InterPro" id="IPR051607">
    <property type="entry name" value="Metallo-dep_hydrolases"/>
</dbReference>
<name>A0A2C5YRN5_9HYPO</name>
<organism evidence="6 7">
    <name type="scientific">Ophiocordyceps australis</name>
    <dbReference type="NCBI Taxonomy" id="1399860"/>
    <lineage>
        <taxon>Eukaryota</taxon>
        <taxon>Fungi</taxon>
        <taxon>Dikarya</taxon>
        <taxon>Ascomycota</taxon>
        <taxon>Pezizomycotina</taxon>
        <taxon>Sordariomycetes</taxon>
        <taxon>Hypocreomycetidae</taxon>
        <taxon>Hypocreales</taxon>
        <taxon>Ophiocordycipitaceae</taxon>
        <taxon>Ophiocordyceps</taxon>
    </lineage>
</organism>